<organism evidence="2 3">
    <name type="scientific">Saitoella complicata (strain BCRC 22490 / CBS 7301 / JCM 7358 / NBRC 10748 / NRRL Y-17804)</name>
    <dbReference type="NCBI Taxonomy" id="698492"/>
    <lineage>
        <taxon>Eukaryota</taxon>
        <taxon>Fungi</taxon>
        <taxon>Dikarya</taxon>
        <taxon>Ascomycota</taxon>
        <taxon>Taphrinomycotina</taxon>
        <taxon>Taphrinomycotina incertae sedis</taxon>
        <taxon>Saitoella</taxon>
    </lineage>
</organism>
<evidence type="ECO:0008006" key="4">
    <source>
        <dbReference type="Google" id="ProtNLM"/>
    </source>
</evidence>
<dbReference type="InterPro" id="IPR051330">
    <property type="entry name" value="Phosphatase_reg/MetRdx"/>
</dbReference>
<keyword evidence="3" id="KW-1185">Reference proteome</keyword>
<dbReference type="InterPro" id="IPR007303">
    <property type="entry name" value="TIP41-like"/>
</dbReference>
<evidence type="ECO:0000313" key="3">
    <source>
        <dbReference type="Proteomes" id="UP000033140"/>
    </source>
</evidence>
<protein>
    <recommendedName>
        <fullName evidence="4">TIP41-like protein</fullName>
    </recommendedName>
</protein>
<dbReference type="OrthoDB" id="10253878at2759"/>
<dbReference type="GO" id="GO:0031929">
    <property type="term" value="P:TOR signaling"/>
    <property type="evidence" value="ECO:0007669"/>
    <property type="project" value="TreeGrafter"/>
</dbReference>
<accession>A0A0E9NG42</accession>
<dbReference type="PANTHER" id="PTHR21021:SF16">
    <property type="entry name" value="TIP41-LIKE PROTEIN"/>
    <property type="match status" value="1"/>
</dbReference>
<reference evidence="2 3" key="2">
    <citation type="journal article" date="2014" name="J. Gen. Appl. Microbiol.">
        <title>The early diverging ascomycetous budding yeast Saitoella complicata has three histone deacetylases belonging to the Clr6, Hos2, and Rpd3 lineages.</title>
        <authorList>
            <person name="Nishida H."/>
            <person name="Matsumoto T."/>
            <person name="Kondo S."/>
            <person name="Hamamoto M."/>
            <person name="Yoshikawa H."/>
        </authorList>
    </citation>
    <scope>NUCLEOTIDE SEQUENCE [LARGE SCALE GENOMIC DNA]</scope>
    <source>
        <strain evidence="2 3">NRRL Y-17804</strain>
    </source>
</reference>
<name>A0A0E9NG42_SAICN</name>
<dbReference type="RefSeq" id="XP_019024751.1">
    <property type="nucleotide sequence ID" value="XM_019166544.1"/>
</dbReference>
<dbReference type="EMBL" id="BACD03000017">
    <property type="protein sequence ID" value="GAO48814.1"/>
    <property type="molecule type" value="Genomic_DNA"/>
</dbReference>
<dbReference type="Proteomes" id="UP000033140">
    <property type="component" value="Unassembled WGS sequence"/>
</dbReference>
<reference evidence="2 3" key="3">
    <citation type="journal article" date="2015" name="Genome Announc.">
        <title>Draft Genome Sequence of the Archiascomycetous Yeast Saitoella complicata.</title>
        <authorList>
            <person name="Yamauchi K."/>
            <person name="Kondo S."/>
            <person name="Hamamoto M."/>
            <person name="Takahashi Y."/>
            <person name="Ogura Y."/>
            <person name="Hayashi T."/>
            <person name="Nishida H."/>
        </authorList>
    </citation>
    <scope>NUCLEOTIDE SEQUENCE [LARGE SCALE GENOMIC DNA]</scope>
    <source>
        <strain evidence="2 3">NRRL Y-17804</strain>
    </source>
</reference>
<dbReference type="PANTHER" id="PTHR21021">
    <property type="entry name" value="GAF/PUTATIVE CYTOSKELETAL PROTEIN"/>
    <property type="match status" value="1"/>
</dbReference>
<evidence type="ECO:0000256" key="1">
    <source>
        <dbReference type="ARBA" id="ARBA00006658"/>
    </source>
</evidence>
<evidence type="ECO:0000313" key="2">
    <source>
        <dbReference type="EMBL" id="GAO48814.1"/>
    </source>
</evidence>
<proteinExistence type="inferred from homology"/>
<dbReference type="Pfam" id="PF04176">
    <property type="entry name" value="TIP41"/>
    <property type="match status" value="1"/>
</dbReference>
<comment type="similarity">
    <text evidence="1">Belongs to the TIP41 family.</text>
</comment>
<reference evidence="2 3" key="1">
    <citation type="journal article" date="2011" name="J. Gen. Appl. Microbiol.">
        <title>Draft genome sequencing of the enigmatic yeast Saitoella complicata.</title>
        <authorList>
            <person name="Nishida H."/>
            <person name="Hamamoto M."/>
            <person name="Sugiyama J."/>
        </authorList>
    </citation>
    <scope>NUCLEOTIDE SEQUENCE [LARGE SCALE GENOMIC DNA]</scope>
    <source>
        <strain evidence="2 3">NRRL Y-17804</strain>
    </source>
</reference>
<dbReference type="AlphaFoldDB" id="A0A0E9NG42"/>
<gene>
    <name evidence="2" type="ORF">G7K_2983-t1</name>
</gene>
<sequence length="268" mass="30801">MQSQLPPRHQVSENGSERSITIRNWKVKSRKLPILSSKEIDDANSRLGIPIPEMIFGNNEVRIEHASGWAIKFDALDALDMVDKTGETMLKVAYSQEWNQSRDTSSGDIKDVVKPYDWTYTTSYKGTVVEGSQPFSATSDNIPLDKLKQPDPILFYDEADLYEDELHDNGASLLNVRVRVMPQRMLLLARLFMRLDGVVCRIRDTRVYVDFETDDVLREYTAKEGSYDDVKRRVPPWKAEETGVLMNDPMWVAEQLKVVENIKETVRL</sequence>
<dbReference type="GO" id="GO:0005829">
    <property type="term" value="C:cytosol"/>
    <property type="evidence" value="ECO:0007669"/>
    <property type="project" value="TreeGrafter"/>
</dbReference>
<comment type="caution">
    <text evidence="2">The sequence shown here is derived from an EMBL/GenBank/DDBJ whole genome shotgun (WGS) entry which is preliminary data.</text>
</comment>
<dbReference type="STRING" id="698492.A0A0E9NG42"/>
<dbReference type="OMA" id="DMILFED"/>